<keyword evidence="2" id="KW-0812">Transmembrane</keyword>
<dbReference type="EMBL" id="JBITLE010000014">
    <property type="protein sequence ID" value="MFI7265905.1"/>
    <property type="molecule type" value="Genomic_DNA"/>
</dbReference>
<keyword evidence="2" id="KW-0472">Membrane</keyword>
<reference evidence="3 4" key="1">
    <citation type="submission" date="2024-10" db="EMBL/GenBank/DDBJ databases">
        <title>The Natural Products Discovery Center: Release of the First 8490 Sequenced Strains for Exploring Actinobacteria Biosynthetic Diversity.</title>
        <authorList>
            <person name="Kalkreuter E."/>
            <person name="Kautsar S.A."/>
            <person name="Yang D."/>
            <person name="Bader C.D."/>
            <person name="Teijaro C.N."/>
            <person name="Fluegel L."/>
            <person name="Davis C.M."/>
            <person name="Simpson J.R."/>
            <person name="Lauterbach L."/>
            <person name="Steele A.D."/>
            <person name="Gui C."/>
            <person name="Meng S."/>
            <person name="Li G."/>
            <person name="Viehrig K."/>
            <person name="Ye F."/>
            <person name="Su P."/>
            <person name="Kiefer A.F."/>
            <person name="Nichols A."/>
            <person name="Cepeda A.J."/>
            <person name="Yan W."/>
            <person name="Fan B."/>
            <person name="Jiang Y."/>
            <person name="Adhikari A."/>
            <person name="Zheng C.-J."/>
            <person name="Schuster L."/>
            <person name="Cowan T.M."/>
            <person name="Smanski M.J."/>
            <person name="Chevrette M.G."/>
            <person name="De Carvalho L.P.S."/>
            <person name="Shen B."/>
        </authorList>
    </citation>
    <scope>NUCLEOTIDE SEQUENCE [LARGE SCALE GENOMIC DNA]</scope>
    <source>
        <strain evidence="3 4">NPDC049845</strain>
    </source>
</reference>
<dbReference type="PROSITE" id="PS51257">
    <property type="entry name" value="PROKAR_LIPOPROTEIN"/>
    <property type="match status" value="1"/>
</dbReference>
<protein>
    <submittedName>
        <fullName evidence="3">Uncharacterized protein</fullName>
    </submittedName>
</protein>
<evidence type="ECO:0000256" key="1">
    <source>
        <dbReference type="SAM" id="MobiDB-lite"/>
    </source>
</evidence>
<feature type="transmembrane region" description="Helical" evidence="2">
    <location>
        <begin position="12"/>
        <end position="34"/>
    </location>
</feature>
<sequence>MVTPEGRSRSGLVVNVVIGLAGLLIACLGLIPAWGGFLRVVRDDAGRLPGDGPVSTTTGSRPAPSGGVAGTDGKPAEWRGFVVGGPRVTGFTMSTQLDLDTNPPEARVDSNARDGADLTYWHLHPDGLHRSGARYLGTSTGSRPATAEECRQQARTRALSYVPLKDLKPGLGLCLETDRGNVAWLRLDRVRPGVDGAHPTLTVTIDLWRP</sequence>
<keyword evidence="4" id="KW-1185">Reference proteome</keyword>
<dbReference type="Proteomes" id="UP001612812">
    <property type="component" value="Unassembled WGS sequence"/>
</dbReference>
<name>A0ABW7ZTK5_9ACTN</name>
<feature type="region of interest" description="Disordered" evidence="1">
    <location>
        <begin position="49"/>
        <end position="76"/>
    </location>
</feature>
<comment type="caution">
    <text evidence="3">The sequence shown here is derived from an EMBL/GenBank/DDBJ whole genome shotgun (WGS) entry which is preliminary data.</text>
</comment>
<organism evidence="3 4">
    <name type="scientific">Micromonospora maritima</name>
    <dbReference type="NCBI Taxonomy" id="986711"/>
    <lineage>
        <taxon>Bacteria</taxon>
        <taxon>Bacillati</taxon>
        <taxon>Actinomycetota</taxon>
        <taxon>Actinomycetes</taxon>
        <taxon>Micromonosporales</taxon>
        <taxon>Micromonosporaceae</taxon>
        <taxon>Micromonospora</taxon>
    </lineage>
</organism>
<evidence type="ECO:0000313" key="3">
    <source>
        <dbReference type="EMBL" id="MFI7265905.1"/>
    </source>
</evidence>
<dbReference type="RefSeq" id="WP_396771221.1">
    <property type="nucleotide sequence ID" value="NZ_JBITLA010000015.1"/>
</dbReference>
<gene>
    <name evidence="3" type="ORF">ACIBP4_26820</name>
</gene>
<accession>A0ABW7ZTK5</accession>
<keyword evidence="2" id="KW-1133">Transmembrane helix</keyword>
<proteinExistence type="predicted"/>
<evidence type="ECO:0000256" key="2">
    <source>
        <dbReference type="SAM" id="Phobius"/>
    </source>
</evidence>
<evidence type="ECO:0000313" key="4">
    <source>
        <dbReference type="Proteomes" id="UP001612812"/>
    </source>
</evidence>